<dbReference type="InterPro" id="IPR036116">
    <property type="entry name" value="FN3_sf"/>
</dbReference>
<evidence type="ECO:0000256" key="1">
    <source>
        <dbReference type="ARBA" id="ARBA00013064"/>
    </source>
</evidence>
<dbReference type="GO" id="GO:0016020">
    <property type="term" value="C:membrane"/>
    <property type="evidence" value="ECO:0007669"/>
    <property type="project" value="UniProtKB-SubCell"/>
</dbReference>
<feature type="domain" description="Fibronectin type-III" evidence="3">
    <location>
        <begin position="539"/>
        <end position="622"/>
    </location>
</feature>
<feature type="domain" description="Fibronectin type-III" evidence="3">
    <location>
        <begin position="877"/>
        <end position="964"/>
    </location>
</feature>
<dbReference type="PANTHER" id="PTHR46957">
    <property type="entry name" value="CYTOKINE RECEPTOR"/>
    <property type="match status" value="1"/>
</dbReference>
<evidence type="ECO:0000313" key="4">
    <source>
        <dbReference type="Ensembl" id="ENSECRP00000033264.1"/>
    </source>
</evidence>
<sequence length="1248" mass="133266">MELFVTTGGIAFRILLGFFLISNFQVPFVQSQPGPVGNLTVVTSTTSASLSWTTTAQSNVSYIVMVVEANKTSSTNSTSANVTGLIPATRYTFTVSAVAQDNQTVGSNAIIIKYTKPGPVGNLTVVTSTTSASLSWTTPAQSNVSYIVMVVEANKTSSTNSTSANVTGLIPATSYTFTVTAVAQDNQTVGSSATIIKYTIPDTVGNLTVMASTTSATLSWNPPNGGNVTYRVVVVDIDKIFWTNSSFINVTDLSPATSYTFIVTAVTQDNQTEGSNATITKYTMPDTVGNLTVMVSTTSASLSWSPSNGGIVTYRVEVDEIGRILWTNSSYINVMDLIPATYYTFSVTAVALDNQTEGSKVTMKPYTLPDTVGNLTFMASINSASLSWNPSNGGNVIYKVQVVDIGRILWTNSSSINVTDLFPATSYTFSVAAVALDNQTEGSNTTITRYTLPDTVGNLTFMASTTSASLSWNPPNGGNVTYRVQVVDIGRILWTNISSINVTDLTPATSYTFSVTAVALDNQTEGSNVTITQYTQPGTVGNLKVIVSNTSAAVFWNPPYGGNVTYKVMVWGNGEIFWTNSSSINVTDLFPATNYTFRVTAVTLDNQTEGISATITRYTLPNVIVNPTSVALSTSSISLNWNQPIGGSVTYKVYLLNNGTVVLTNMPSINVTGLMPATSYRFSVSAVAQDNKTEGNNVTMTQYTKPGPIGNLTVTASSTFALVSWNLLNGSSVTYRVMVVGTSKIFWTNSSSITVTDLIPATNYTFRVTAVALDNQTEGSSATIEQYTLPNVIVNPTSVALSTSSISLSWSPPYGGSVTYRVYLLNSGTVLLTNMPSINVTGLMPATSYRFSVSAVAQDNKTEGNNVTITQYTKPVKVEQLNTTTITETSILLSWHQVQGVNVSYKIIVLDQQSYISTFYTSTSFFNVTGLSSGTSFSFNVTALAADNSTEGYPNTITGCTNAAQVQNADCFGPDNNPVLNITWQPPSGSYSEINISISNTQGLYTAFPSNNFYTVYNLKYAANYTIRITTISCGEKSSDVVLNCKTGISSPPVPSGPLNLNVKVITYQTVTFVFKSFSNENGNIDAYAVIVTSDTGSTTPNNLSLTKTYTDYNNKNTDSYVTAIITPVSEEPTVIIGDGTAYYGYTNGVLAATKAYRIAVAAFTKLTLSGNRASNGNLIDTAKSYFSITQFSNTINIPENPAVIGGAVGGTLAALLILALLTAILFIYWKRRSKKLSSSGNTVPFNK</sequence>
<keyword evidence="2" id="KW-1133">Transmembrane helix</keyword>
<dbReference type="Ensembl" id="ENSECRT00000033990.1">
    <property type="protein sequence ID" value="ENSECRP00000033264.1"/>
    <property type="gene ID" value="ENSECRG00000022519.1"/>
</dbReference>
<feature type="domain" description="Fibronectin type-III" evidence="3">
    <location>
        <begin position="705"/>
        <end position="791"/>
    </location>
</feature>
<dbReference type="SMART" id="SM00060">
    <property type="entry name" value="FN3"/>
    <property type="match status" value="13"/>
</dbReference>
<name>A0A8C4TKX8_ERPCA</name>
<dbReference type="PANTHER" id="PTHR46957:SF5">
    <property type="entry name" value="PROTEIN-TYROSINE-PHOSPHATASE"/>
    <property type="match status" value="1"/>
</dbReference>
<keyword evidence="2" id="KW-0812">Transmembrane</keyword>
<accession>A0A8C4TKX8</accession>
<dbReference type="InterPro" id="IPR050713">
    <property type="entry name" value="RTP_Phos/Ushers"/>
</dbReference>
<feature type="domain" description="Fibronectin type-III" evidence="3">
    <location>
        <begin position="204"/>
        <end position="286"/>
    </location>
</feature>
<dbReference type="InterPro" id="IPR003961">
    <property type="entry name" value="FN3_dom"/>
</dbReference>
<keyword evidence="2" id="KW-0472">Membrane</keyword>
<dbReference type="GO" id="GO:0004725">
    <property type="term" value="F:protein tyrosine phosphatase activity"/>
    <property type="evidence" value="ECO:0007669"/>
    <property type="project" value="UniProtKB-EC"/>
</dbReference>
<dbReference type="PROSITE" id="PS50853">
    <property type="entry name" value="FN3"/>
    <property type="match status" value="10"/>
</dbReference>
<feature type="domain" description="Fibronectin type-III" evidence="3">
    <location>
        <begin position="455"/>
        <end position="538"/>
    </location>
</feature>
<dbReference type="Pfam" id="PF00041">
    <property type="entry name" value="fn3"/>
    <property type="match status" value="11"/>
</dbReference>
<dbReference type="Proteomes" id="UP000694620">
    <property type="component" value="Unassembled WGS sequence"/>
</dbReference>
<dbReference type="InterPro" id="IPR041201">
    <property type="entry name" value="PTPRJ_TM"/>
</dbReference>
<feature type="domain" description="Fibronectin type-III" evidence="3">
    <location>
        <begin position="287"/>
        <end position="371"/>
    </location>
</feature>
<feature type="transmembrane region" description="Helical" evidence="2">
    <location>
        <begin position="1203"/>
        <end position="1230"/>
    </location>
</feature>
<dbReference type="EC" id="3.1.3.48" evidence="1"/>
<keyword evidence="5" id="KW-1185">Reference proteome</keyword>
<dbReference type="Ensembl" id="ENSECRT00000033978.1">
    <property type="protein sequence ID" value="ENSECRP00000033252.1"/>
    <property type="gene ID" value="ENSECRG00000022519.1"/>
</dbReference>
<proteinExistence type="predicted"/>
<feature type="domain" description="Fibronectin type-III" evidence="3">
    <location>
        <begin position="116"/>
        <end position="203"/>
    </location>
</feature>
<evidence type="ECO:0000313" key="5">
    <source>
        <dbReference type="Proteomes" id="UP000694620"/>
    </source>
</evidence>
<feature type="domain" description="Fibronectin type-III" evidence="3">
    <location>
        <begin position="32"/>
        <end position="115"/>
    </location>
</feature>
<evidence type="ECO:0000259" key="3">
    <source>
        <dbReference type="PROSITE" id="PS50853"/>
    </source>
</evidence>
<reference evidence="4" key="1">
    <citation type="submission" date="2025-05" db="UniProtKB">
        <authorList>
            <consortium name="Ensembl"/>
        </authorList>
    </citation>
    <scope>IDENTIFICATION</scope>
</reference>
<dbReference type="AlphaFoldDB" id="A0A8C4TKX8"/>
<feature type="domain" description="Fibronectin type-III" evidence="3">
    <location>
        <begin position="792"/>
        <end position="876"/>
    </location>
</feature>
<organism evidence="4 5">
    <name type="scientific">Erpetoichthys calabaricus</name>
    <name type="common">Rope fish</name>
    <name type="synonym">Calamoichthys calabaricus</name>
    <dbReference type="NCBI Taxonomy" id="27687"/>
    <lineage>
        <taxon>Eukaryota</taxon>
        <taxon>Metazoa</taxon>
        <taxon>Chordata</taxon>
        <taxon>Craniata</taxon>
        <taxon>Vertebrata</taxon>
        <taxon>Euteleostomi</taxon>
        <taxon>Actinopterygii</taxon>
        <taxon>Polypteriformes</taxon>
        <taxon>Polypteridae</taxon>
        <taxon>Erpetoichthys</taxon>
    </lineage>
</organism>
<dbReference type="GeneTree" id="ENSGT00940000156870"/>
<feature type="domain" description="Fibronectin type-III" evidence="3">
    <location>
        <begin position="623"/>
        <end position="704"/>
    </location>
</feature>
<dbReference type="CDD" id="cd00063">
    <property type="entry name" value="FN3"/>
    <property type="match status" value="10"/>
</dbReference>
<protein>
    <recommendedName>
        <fullName evidence="1">protein-tyrosine-phosphatase</fullName>
        <ecNumber evidence="1">3.1.3.48</ecNumber>
    </recommendedName>
</protein>
<dbReference type="Pfam" id="PF18861">
    <property type="entry name" value="PTP_tm"/>
    <property type="match status" value="1"/>
</dbReference>
<dbReference type="InterPro" id="IPR013783">
    <property type="entry name" value="Ig-like_fold"/>
</dbReference>
<dbReference type="SUPFAM" id="SSF49265">
    <property type="entry name" value="Fibronectin type III"/>
    <property type="match status" value="8"/>
</dbReference>
<dbReference type="Gene3D" id="2.60.40.10">
    <property type="entry name" value="Immunoglobulins"/>
    <property type="match status" value="12"/>
</dbReference>
<evidence type="ECO:0000256" key="2">
    <source>
        <dbReference type="SAM" id="Phobius"/>
    </source>
</evidence>